<name>A0A654TKA3_MYCTX</name>
<organism evidence="2 5">
    <name type="scientific">Mycobacterium tuberculosis</name>
    <dbReference type="NCBI Taxonomy" id="1773"/>
    <lineage>
        <taxon>Bacteria</taxon>
        <taxon>Bacillati</taxon>
        <taxon>Actinomycetota</taxon>
        <taxon>Actinomycetes</taxon>
        <taxon>Mycobacteriales</taxon>
        <taxon>Mycobacteriaceae</taxon>
        <taxon>Mycobacterium</taxon>
        <taxon>Mycobacterium tuberculosis complex</taxon>
    </lineage>
</organism>
<dbReference type="EMBL" id="CSBK01000716">
    <property type="protein sequence ID" value="COX80557.1"/>
    <property type="molecule type" value="Genomic_DNA"/>
</dbReference>
<dbReference type="Proteomes" id="UP000046947">
    <property type="component" value="Unassembled WGS sequence"/>
</dbReference>
<proteinExistence type="predicted"/>
<evidence type="ECO:0000313" key="4">
    <source>
        <dbReference type="Proteomes" id="UP000039021"/>
    </source>
</evidence>
<dbReference type="PROSITE" id="PS51257">
    <property type="entry name" value="PROKAR_LIPOPROTEIN"/>
    <property type="match status" value="1"/>
</dbReference>
<protein>
    <submittedName>
        <fullName evidence="2">Uncharacterized protein</fullName>
    </submittedName>
</protein>
<reference evidence="4 5" key="2">
    <citation type="submission" date="2015-03" db="EMBL/GenBank/DDBJ databases">
        <authorList>
            <consortium name="Pathogen Informatics"/>
        </authorList>
    </citation>
    <scope>NUCLEOTIDE SEQUENCE [LARGE SCALE GENOMIC DNA]</scope>
    <source>
        <strain evidence="1 6">G09901357</strain>
        <strain evidence="2 5">H09601792</strain>
        <strain evidence="4">N09902308</strain>
    </source>
</reference>
<sequence>MSLRTTGNPTTDTLASASAVFGCAPRAAAVIASIWSMAAVLNGFRSVCIKYRIEWPSGEMKAAATFLSWSTFSPPSRSRYSDGIVSALTLSPVAYDNNSGGI</sequence>
<dbReference type="EMBL" id="CFOH01000172">
    <property type="protein sequence ID" value="CFE49205.1"/>
    <property type="molecule type" value="Genomic_DNA"/>
</dbReference>
<gene>
    <name evidence="1" type="ORF">ERS007681_03301</name>
    <name evidence="2" type="ORF">ERS007688_01382</name>
    <name evidence="3" type="ORF">ERS007739_01745</name>
</gene>
<dbReference type="AlphaFoldDB" id="A0A654TKA3"/>
<dbReference type="Proteomes" id="UP000039021">
    <property type="component" value="Unassembled WGS sequence"/>
</dbReference>
<evidence type="ECO:0000313" key="1">
    <source>
        <dbReference type="EMBL" id="CFE42956.1"/>
    </source>
</evidence>
<evidence type="ECO:0000313" key="3">
    <source>
        <dbReference type="EMBL" id="COX80557.1"/>
    </source>
</evidence>
<evidence type="ECO:0000313" key="2">
    <source>
        <dbReference type="EMBL" id="CFE49205.1"/>
    </source>
</evidence>
<reference evidence="3" key="1">
    <citation type="submission" date="2015-03" db="EMBL/GenBank/DDBJ databases">
        <authorList>
            <consortium name="Pathogen Informatics"/>
            <person name="Murphy D."/>
        </authorList>
    </citation>
    <scope>NUCLEOTIDE SEQUENCE</scope>
    <source>
        <strain evidence="3">N09902308</strain>
    </source>
</reference>
<evidence type="ECO:0000313" key="6">
    <source>
        <dbReference type="Proteomes" id="UP000048289"/>
    </source>
</evidence>
<accession>A0A654TKA3</accession>
<evidence type="ECO:0000313" key="5">
    <source>
        <dbReference type="Proteomes" id="UP000046947"/>
    </source>
</evidence>
<dbReference type="Proteomes" id="UP000048289">
    <property type="component" value="Unassembled WGS sequence"/>
</dbReference>
<dbReference type="EMBL" id="CFOE01000550">
    <property type="protein sequence ID" value="CFE42956.1"/>
    <property type="molecule type" value="Genomic_DNA"/>
</dbReference>